<dbReference type="GeneID" id="5055139"/>
<reference evidence="1 2" key="1">
    <citation type="journal article" date="2020" name="Nat. Commun.">
        <title>The structures of two archaeal type IV pili illuminate evolutionary relationships.</title>
        <authorList>
            <person name="Wang F."/>
            <person name="Baquero D.P."/>
            <person name="Su Z."/>
            <person name="Beltran L.C."/>
            <person name="Prangishvili D."/>
            <person name="Krupovic M."/>
            <person name="Egelman E.H."/>
        </authorList>
    </citation>
    <scope>NUCLEOTIDE SEQUENCE [LARGE SCALE GENOMIC DNA]</scope>
    <source>
        <strain evidence="1 2">2GA</strain>
    </source>
</reference>
<dbReference type="Proteomes" id="UP000554766">
    <property type="component" value="Unassembled WGS sequence"/>
</dbReference>
<dbReference type="AlphaFoldDB" id="A0A7L4P7Y1"/>
<dbReference type="RefSeq" id="WP_011901089.1">
    <property type="nucleotide sequence ID" value="NZ_JAAVJF010000002.1"/>
</dbReference>
<evidence type="ECO:0000313" key="1">
    <source>
        <dbReference type="EMBL" id="NYR15091.1"/>
    </source>
</evidence>
<keyword evidence="2" id="KW-1185">Reference proteome</keyword>
<evidence type="ECO:0000313" key="2">
    <source>
        <dbReference type="Proteomes" id="UP000554766"/>
    </source>
</evidence>
<dbReference type="InterPro" id="IPR010268">
    <property type="entry name" value="PaREP1"/>
</dbReference>
<dbReference type="PANTHER" id="PTHR34237:SF4">
    <property type="entry name" value="PAREP1 FAMILY PROTEIN"/>
    <property type="match status" value="1"/>
</dbReference>
<organism evidence="1 2">
    <name type="scientific">Pyrobaculum arsenaticum</name>
    <dbReference type="NCBI Taxonomy" id="121277"/>
    <lineage>
        <taxon>Archaea</taxon>
        <taxon>Thermoproteota</taxon>
        <taxon>Thermoprotei</taxon>
        <taxon>Thermoproteales</taxon>
        <taxon>Thermoproteaceae</taxon>
        <taxon>Pyrobaculum</taxon>
    </lineage>
</organism>
<accession>A0A7L4P7Y1</accession>
<sequence>MEVAVPKAVVDELMKRGLDPEAAIIEALAKLAYLDPDTVAEARSELATKYLEEGRRLSDSDPVQASEKLHKAAEECVKALAIRLGLAEVLERVDKRGRWTVTDLEKAVAAISRQLGDWFMEAWDSANYLHVWGFHEAKLDAEAVKARLPYIEKMVKEGCRHPPR</sequence>
<name>A0A7L4P7Y1_9CREN</name>
<protein>
    <recommendedName>
        <fullName evidence="3">PaREP1 domain containing protein</fullName>
    </recommendedName>
</protein>
<dbReference type="OMA" id="KEDRWHT"/>
<proteinExistence type="predicted"/>
<dbReference type="Gene3D" id="1.20.120.330">
    <property type="entry name" value="Nucleotidyltransferases domain 2"/>
    <property type="match status" value="1"/>
</dbReference>
<dbReference type="Pfam" id="PF05942">
    <property type="entry name" value="PaREP1"/>
    <property type="match status" value="1"/>
</dbReference>
<comment type="caution">
    <text evidence="1">The sequence shown here is derived from an EMBL/GenBank/DDBJ whole genome shotgun (WGS) entry which is preliminary data.</text>
</comment>
<gene>
    <name evidence="1" type="ORF">HC235_03830</name>
</gene>
<dbReference type="PANTHER" id="PTHR34237">
    <property type="entry name" value="PAREP8-RELATED"/>
    <property type="match status" value="1"/>
</dbReference>
<evidence type="ECO:0008006" key="3">
    <source>
        <dbReference type="Google" id="ProtNLM"/>
    </source>
</evidence>
<dbReference type="EMBL" id="JAAVJF010000002">
    <property type="protein sequence ID" value="NYR15091.1"/>
    <property type="molecule type" value="Genomic_DNA"/>
</dbReference>